<dbReference type="InterPro" id="IPR052562">
    <property type="entry name" value="Ketohexokinase-related"/>
</dbReference>
<dbReference type="InterPro" id="IPR002173">
    <property type="entry name" value="Carboh/pur_kinase_PfkB_CS"/>
</dbReference>
<reference evidence="4" key="1">
    <citation type="journal article" date="2020" name="Stud. Mycol.">
        <title>101 Dothideomycetes genomes: a test case for predicting lifestyles and emergence of pathogens.</title>
        <authorList>
            <person name="Haridas S."/>
            <person name="Albert R."/>
            <person name="Binder M."/>
            <person name="Bloem J."/>
            <person name="Labutti K."/>
            <person name="Salamov A."/>
            <person name="Andreopoulos B."/>
            <person name="Baker S."/>
            <person name="Barry K."/>
            <person name="Bills G."/>
            <person name="Bluhm B."/>
            <person name="Cannon C."/>
            <person name="Castanera R."/>
            <person name="Culley D."/>
            <person name="Daum C."/>
            <person name="Ezra D."/>
            <person name="Gonzalez J."/>
            <person name="Henrissat B."/>
            <person name="Kuo A."/>
            <person name="Liang C."/>
            <person name="Lipzen A."/>
            <person name="Lutzoni F."/>
            <person name="Magnuson J."/>
            <person name="Mondo S."/>
            <person name="Nolan M."/>
            <person name="Ohm R."/>
            <person name="Pangilinan J."/>
            <person name="Park H.-J."/>
            <person name="Ramirez L."/>
            <person name="Alfaro M."/>
            <person name="Sun H."/>
            <person name="Tritt A."/>
            <person name="Yoshinaga Y."/>
            <person name="Zwiers L.-H."/>
            <person name="Turgeon B."/>
            <person name="Goodwin S."/>
            <person name="Spatafora J."/>
            <person name="Crous P."/>
            <person name="Grigoriev I."/>
        </authorList>
    </citation>
    <scope>NUCLEOTIDE SEQUENCE</scope>
    <source>
        <strain evidence="4">CBS 123094</strain>
    </source>
</reference>
<keyword evidence="1" id="KW-0808">Transferase</keyword>
<dbReference type="AlphaFoldDB" id="A0A6A5X3Y3"/>
<name>A0A6A5X3Y3_9PLEO</name>
<evidence type="ECO:0000259" key="3">
    <source>
        <dbReference type="Pfam" id="PF00294"/>
    </source>
</evidence>
<evidence type="ECO:0000256" key="1">
    <source>
        <dbReference type="ARBA" id="ARBA00022679"/>
    </source>
</evidence>
<dbReference type="PANTHER" id="PTHR42774:SF3">
    <property type="entry name" value="KETOHEXOKINASE"/>
    <property type="match status" value="1"/>
</dbReference>
<evidence type="ECO:0000313" key="5">
    <source>
        <dbReference type="Proteomes" id="UP000799779"/>
    </source>
</evidence>
<dbReference type="PROSITE" id="PS00584">
    <property type="entry name" value="PFKB_KINASES_2"/>
    <property type="match status" value="1"/>
</dbReference>
<accession>A0A6A5X3Y3</accession>
<sequence length="315" mass="34857">MAKHIIAVGAIYIDTILTLPHFPAEDEKLRASKYVRRRGGNCGNAFEVLQQLVEDDIKLHLISVFPNRASADYAFIRDSFKVSVDLSLSIHRDNSQVASSCYVFKSQETDSRTIVNYTELKDMQCHEFIDAVCKLSPAQDAFEGWFHFEGRTPDTLVECVKELRLIPQYSGFKISVELENPSRVGLELVAAEADAVFFSRAWAEARGFKSAVECLKQNMAATKEHALLCCTWGAAGASAVQKDGGEGIWCSVPAWKPELENQSVVDTVGAGDTFIAGMLCGHCCQTSCWSLEQKLKYATDLAGRKVYEEGFAELS</sequence>
<protein>
    <submittedName>
        <fullName evidence="4">Ribokinase-like protein</fullName>
    </submittedName>
</protein>
<dbReference type="EMBL" id="ML977557">
    <property type="protein sequence ID" value="KAF2007586.1"/>
    <property type="molecule type" value="Genomic_DNA"/>
</dbReference>
<gene>
    <name evidence="4" type="ORF">P154DRAFT_550530</name>
</gene>
<dbReference type="InterPro" id="IPR029056">
    <property type="entry name" value="Ribokinase-like"/>
</dbReference>
<dbReference type="GO" id="GO:0016301">
    <property type="term" value="F:kinase activity"/>
    <property type="evidence" value="ECO:0007669"/>
    <property type="project" value="UniProtKB-KW"/>
</dbReference>
<keyword evidence="5" id="KW-1185">Reference proteome</keyword>
<dbReference type="InterPro" id="IPR011611">
    <property type="entry name" value="PfkB_dom"/>
</dbReference>
<dbReference type="PANTHER" id="PTHR42774">
    <property type="entry name" value="PHOSPHOTRANSFERASE SYSTEM TRANSPORT PROTEIN"/>
    <property type="match status" value="1"/>
</dbReference>
<keyword evidence="2 4" id="KW-0418">Kinase</keyword>
<proteinExistence type="predicted"/>
<dbReference type="OrthoDB" id="204058at2759"/>
<dbReference type="Pfam" id="PF00294">
    <property type="entry name" value="PfkB"/>
    <property type="match status" value="1"/>
</dbReference>
<dbReference type="Gene3D" id="3.40.1190.20">
    <property type="match status" value="1"/>
</dbReference>
<organism evidence="4 5">
    <name type="scientific">Amniculicola lignicola CBS 123094</name>
    <dbReference type="NCBI Taxonomy" id="1392246"/>
    <lineage>
        <taxon>Eukaryota</taxon>
        <taxon>Fungi</taxon>
        <taxon>Dikarya</taxon>
        <taxon>Ascomycota</taxon>
        <taxon>Pezizomycotina</taxon>
        <taxon>Dothideomycetes</taxon>
        <taxon>Pleosporomycetidae</taxon>
        <taxon>Pleosporales</taxon>
        <taxon>Amniculicolaceae</taxon>
        <taxon>Amniculicola</taxon>
    </lineage>
</organism>
<evidence type="ECO:0000256" key="2">
    <source>
        <dbReference type="ARBA" id="ARBA00022777"/>
    </source>
</evidence>
<feature type="domain" description="Carbohydrate kinase PfkB" evidence="3">
    <location>
        <begin position="3"/>
        <end position="304"/>
    </location>
</feature>
<dbReference type="SUPFAM" id="SSF53613">
    <property type="entry name" value="Ribokinase-like"/>
    <property type="match status" value="1"/>
</dbReference>
<evidence type="ECO:0000313" key="4">
    <source>
        <dbReference type="EMBL" id="KAF2007586.1"/>
    </source>
</evidence>
<dbReference type="Proteomes" id="UP000799779">
    <property type="component" value="Unassembled WGS sequence"/>
</dbReference>